<dbReference type="OrthoDB" id="9759819at2"/>
<organism evidence="2 3">
    <name type="scientific">Flavobacterium frigoris</name>
    <dbReference type="NCBI Taxonomy" id="229204"/>
    <lineage>
        <taxon>Bacteria</taxon>
        <taxon>Pseudomonadati</taxon>
        <taxon>Bacteroidota</taxon>
        <taxon>Flavobacteriia</taxon>
        <taxon>Flavobacteriales</taxon>
        <taxon>Flavobacteriaceae</taxon>
        <taxon>Flavobacterium</taxon>
    </lineage>
</organism>
<proteinExistence type="predicted"/>
<dbReference type="Pfam" id="PF09848">
    <property type="entry name" value="SLFN-g3_helicase"/>
    <property type="match status" value="1"/>
</dbReference>
<evidence type="ECO:0000313" key="2">
    <source>
        <dbReference type="EMBL" id="SEQ66898.1"/>
    </source>
</evidence>
<dbReference type="Proteomes" id="UP000183658">
    <property type="component" value="Unassembled WGS sequence"/>
</dbReference>
<protein>
    <recommendedName>
        <fullName evidence="1">Schlafen group 3-like DNA/RNA helicase domain-containing protein</fullName>
    </recommendedName>
</protein>
<dbReference type="Gene3D" id="3.40.50.300">
    <property type="entry name" value="P-loop containing nucleotide triphosphate hydrolases"/>
    <property type="match status" value="1"/>
</dbReference>
<dbReference type="RefSeq" id="WP_074722571.1">
    <property type="nucleotide sequence ID" value="NZ_CBCRVS010000012.1"/>
</dbReference>
<dbReference type="CDD" id="cd00009">
    <property type="entry name" value="AAA"/>
    <property type="match status" value="1"/>
</dbReference>
<sequence length="624" mass="71525">MRLYQGSSLEFIKDNQQNIIVEKLSKEFFKHYRQNPQPSEALSWKNSLKEVSNIFDRLKFYDHGILLEYQLPLTSKRLDCLICGKDNLDGENAVIIELKQWTETLDAEGDNEVSVHWGIEYRDLLHPSSQVGQYATYLSSVHTAFQSNINLSACAYLHNYIYNDKDALLKPKFDDVRKDFPVFFKNQESTLEQYLLDKLINGDGLPTLEKIVNGNYQPSKKLMIEVGNVLKSKSPYVLLDNQLIVFDKVKSLVENAANTNIKRAVIVKGGPGTGKSVIALHLLTYFLKQGKISHYATGSKAFTETFREMFGKKSHDVFKYFNNYQEAQKNTLDLLICDEAHRIRESSANRFQKKTTAKNVPQLYEILKVAKVSVFFIDDNQIVRPGEIGSIAYVKEYAKSKNVQVIEFELESQFRCNGSDGFINWLNNTLAIKNTANVIWNEGDETTFDFRIMKSPIDLENIINERIEEGNTGRIVAGFCWPWSEPDKQGNLISDVKIGDYQKPWNAKPINNIKLAPGIPKASLWATDPNGINQIGCVYTAQGFEFDYVGVIIGKDLVYNLENSTWSGNPNISHDHTVKRDKKLFLDYMKNTYKILLTRGMKGCYVFFEDKETELFFKSRMEKI</sequence>
<accession>A0A1H9HX61</accession>
<keyword evidence="3" id="KW-1185">Reference proteome</keyword>
<evidence type="ECO:0000259" key="1">
    <source>
        <dbReference type="Pfam" id="PF09848"/>
    </source>
</evidence>
<dbReference type="EMBL" id="FOFZ01000003">
    <property type="protein sequence ID" value="SEQ66898.1"/>
    <property type="molecule type" value="Genomic_DNA"/>
</dbReference>
<gene>
    <name evidence="2" type="ORF">SAMN05444355_103285</name>
</gene>
<dbReference type="SUPFAM" id="SSF52540">
    <property type="entry name" value="P-loop containing nucleoside triphosphate hydrolases"/>
    <property type="match status" value="1"/>
</dbReference>
<dbReference type="InterPro" id="IPR018647">
    <property type="entry name" value="SLFN_3-like_DNA/RNA_helicase"/>
</dbReference>
<feature type="domain" description="Schlafen group 3-like DNA/RNA helicase" evidence="1">
    <location>
        <begin position="262"/>
        <end position="610"/>
    </location>
</feature>
<dbReference type="InterPro" id="IPR027417">
    <property type="entry name" value="P-loop_NTPase"/>
</dbReference>
<reference evidence="3" key="1">
    <citation type="submission" date="2016-10" db="EMBL/GenBank/DDBJ databases">
        <authorList>
            <person name="Varghese N."/>
            <person name="Submissions S."/>
        </authorList>
    </citation>
    <scope>NUCLEOTIDE SEQUENCE [LARGE SCALE GENOMIC DNA]</scope>
    <source>
        <strain evidence="3">DSM 15719</strain>
    </source>
</reference>
<evidence type="ECO:0000313" key="3">
    <source>
        <dbReference type="Proteomes" id="UP000183658"/>
    </source>
</evidence>
<name>A0A1H9HX61_FLAFI</name>
<dbReference type="AlphaFoldDB" id="A0A1H9HX61"/>